<reference evidence="1" key="1">
    <citation type="submission" date="2020-08" db="EMBL/GenBank/DDBJ databases">
        <title>Multicomponent nature underlies the extraordinary mechanical properties of spider dragline silk.</title>
        <authorList>
            <person name="Kono N."/>
            <person name="Nakamura H."/>
            <person name="Mori M."/>
            <person name="Yoshida Y."/>
            <person name="Ohtoshi R."/>
            <person name="Malay A.D."/>
            <person name="Moran D.A.P."/>
            <person name="Tomita M."/>
            <person name="Numata K."/>
            <person name="Arakawa K."/>
        </authorList>
    </citation>
    <scope>NUCLEOTIDE SEQUENCE</scope>
</reference>
<dbReference type="Proteomes" id="UP000886998">
    <property type="component" value="Unassembled WGS sequence"/>
</dbReference>
<proteinExistence type="predicted"/>
<gene>
    <name evidence="1" type="ORF">TNIN_466831</name>
</gene>
<evidence type="ECO:0000313" key="2">
    <source>
        <dbReference type="Proteomes" id="UP000886998"/>
    </source>
</evidence>
<comment type="caution">
    <text evidence="1">The sequence shown here is derived from an EMBL/GenBank/DDBJ whole genome shotgun (WGS) entry which is preliminary data.</text>
</comment>
<keyword evidence="2" id="KW-1185">Reference proteome</keyword>
<protein>
    <submittedName>
        <fullName evidence="1">Uncharacterized protein</fullName>
    </submittedName>
</protein>
<dbReference type="AlphaFoldDB" id="A0A8X7BTX3"/>
<sequence length="79" mass="9204">MELWCPPRLFKFRLPEPGNRVGMRKNKTRVDRFGNHSLDVETMLDGNDWRTEKSKMIITGHSAVGLLERICYHCSPGSW</sequence>
<dbReference type="EMBL" id="BMAV01004411">
    <property type="protein sequence ID" value="GFY44761.1"/>
    <property type="molecule type" value="Genomic_DNA"/>
</dbReference>
<name>A0A8X7BTX3_9ARAC</name>
<organism evidence="1 2">
    <name type="scientific">Trichonephila inaurata madagascariensis</name>
    <dbReference type="NCBI Taxonomy" id="2747483"/>
    <lineage>
        <taxon>Eukaryota</taxon>
        <taxon>Metazoa</taxon>
        <taxon>Ecdysozoa</taxon>
        <taxon>Arthropoda</taxon>
        <taxon>Chelicerata</taxon>
        <taxon>Arachnida</taxon>
        <taxon>Araneae</taxon>
        <taxon>Araneomorphae</taxon>
        <taxon>Entelegynae</taxon>
        <taxon>Araneoidea</taxon>
        <taxon>Nephilidae</taxon>
        <taxon>Trichonephila</taxon>
        <taxon>Trichonephila inaurata</taxon>
    </lineage>
</organism>
<accession>A0A8X7BTX3</accession>
<evidence type="ECO:0000313" key="1">
    <source>
        <dbReference type="EMBL" id="GFY44761.1"/>
    </source>
</evidence>